<evidence type="ECO:0000256" key="1">
    <source>
        <dbReference type="ARBA" id="ARBA00023002"/>
    </source>
</evidence>
<evidence type="ECO:0000313" key="4">
    <source>
        <dbReference type="Proteomes" id="UP000727993"/>
    </source>
</evidence>
<dbReference type="InterPro" id="IPR010031">
    <property type="entry name" value="FAD_lactone_oxidase-like"/>
</dbReference>
<protein>
    <submittedName>
        <fullName evidence="3">FAD-binding oxidoreductase</fullName>
    </submittedName>
</protein>
<accession>A0A936ND98</accession>
<dbReference type="Gene3D" id="1.10.45.10">
    <property type="entry name" value="Vanillyl-alcohol Oxidase, Chain A, domain 4"/>
    <property type="match status" value="1"/>
</dbReference>
<sequence length="459" mass="50183">MARVSSLPEPRRSALLTGWGRTSPTRAEVLAPVSAAELDRALCDPPSRGMVARGLGRSYGDAAQRSGGRVIDLTGWTDVDLDIDTGDCRARAGTSIDTLLRVLVPRRFFVPVTPGTRFVTLGGAIAADIHGKNHHRRGSFGSHVSSMVLRTADGQRRTISPDREPALFWATVGGMGLTGVIEEATFRARPIASSRISVLAERTRNLDESIARLIELDQTAEYTVAWVDLAATGARAGRSVITSGRFAQPDELPKRWVGSPFAYDPGLPIDVPVTPPPIVLNPLSIRAFNEAWFRKAPRRPKEMISSIPGFFHPLDLVGSWNRIYGPKGFLQWQCVVPDSATDVLAGIMRQFTRTGGRSFLTVLKRFGPANEAPLSFPLAGWTLTVDVPVGDPDLPRLLDRFDEQVAEVGGRIYLAKDARMRPELLAAMYPRLAEWQEVRASVDPHGLIRSDLSERLGLS</sequence>
<dbReference type="InterPro" id="IPR016169">
    <property type="entry name" value="FAD-bd_PCMH_sub2"/>
</dbReference>
<comment type="caution">
    <text evidence="3">The sequence shown here is derived from an EMBL/GenBank/DDBJ whole genome shotgun (WGS) entry which is preliminary data.</text>
</comment>
<dbReference type="AlphaFoldDB" id="A0A936ND98"/>
<dbReference type="SUPFAM" id="SSF56176">
    <property type="entry name" value="FAD-binding/transporter-associated domain-like"/>
    <property type="match status" value="1"/>
</dbReference>
<name>A0A936ND98_9ACTN</name>
<evidence type="ECO:0000259" key="2">
    <source>
        <dbReference type="PROSITE" id="PS51387"/>
    </source>
</evidence>
<dbReference type="GO" id="GO:0071949">
    <property type="term" value="F:FAD binding"/>
    <property type="evidence" value="ECO:0007669"/>
    <property type="project" value="InterPro"/>
</dbReference>
<dbReference type="Proteomes" id="UP000727993">
    <property type="component" value="Unassembled WGS sequence"/>
</dbReference>
<evidence type="ECO:0000313" key="3">
    <source>
        <dbReference type="EMBL" id="MBK9296917.1"/>
    </source>
</evidence>
<dbReference type="InterPro" id="IPR007173">
    <property type="entry name" value="ALO_C"/>
</dbReference>
<dbReference type="GO" id="GO:0003885">
    <property type="term" value="F:D-arabinono-1,4-lactone oxidase activity"/>
    <property type="evidence" value="ECO:0007669"/>
    <property type="project" value="InterPro"/>
</dbReference>
<reference evidence="3 4" key="1">
    <citation type="submission" date="2020-10" db="EMBL/GenBank/DDBJ databases">
        <title>Connecting structure to function with the recovery of over 1000 high-quality activated sludge metagenome-assembled genomes encoding full-length rRNA genes using long-read sequencing.</title>
        <authorList>
            <person name="Singleton C.M."/>
            <person name="Petriglieri F."/>
            <person name="Kristensen J.M."/>
            <person name="Kirkegaard R.H."/>
            <person name="Michaelsen T.Y."/>
            <person name="Andersen M.H."/>
            <person name="Karst S.M."/>
            <person name="Dueholm M.S."/>
            <person name="Nielsen P.H."/>
            <person name="Albertsen M."/>
        </authorList>
    </citation>
    <scope>NUCLEOTIDE SEQUENCE [LARGE SCALE GENOMIC DNA]</scope>
    <source>
        <strain evidence="3">Lyne_18-Q3-R50-59_MAXAC.006</strain>
    </source>
</reference>
<keyword evidence="1" id="KW-0560">Oxidoreductase</keyword>
<dbReference type="PROSITE" id="PS51387">
    <property type="entry name" value="FAD_PCMH"/>
    <property type="match status" value="1"/>
</dbReference>
<dbReference type="GO" id="GO:0016020">
    <property type="term" value="C:membrane"/>
    <property type="evidence" value="ECO:0007669"/>
    <property type="project" value="InterPro"/>
</dbReference>
<dbReference type="InterPro" id="IPR016171">
    <property type="entry name" value="Vanillyl_alc_oxidase_C-sub2"/>
</dbReference>
<dbReference type="PANTHER" id="PTHR43762">
    <property type="entry name" value="L-GULONOLACTONE OXIDASE"/>
    <property type="match status" value="1"/>
</dbReference>
<dbReference type="InterPro" id="IPR016166">
    <property type="entry name" value="FAD-bd_PCMH"/>
</dbReference>
<dbReference type="InterPro" id="IPR006094">
    <property type="entry name" value="Oxid_FAD_bind_N"/>
</dbReference>
<dbReference type="PANTHER" id="PTHR43762:SF1">
    <property type="entry name" value="D-ARABINONO-1,4-LACTONE OXIDASE"/>
    <property type="match status" value="1"/>
</dbReference>
<dbReference type="Gene3D" id="3.30.465.10">
    <property type="match status" value="1"/>
</dbReference>
<feature type="domain" description="FAD-binding PCMH-type" evidence="2">
    <location>
        <begin position="22"/>
        <end position="191"/>
    </location>
</feature>
<dbReference type="Pfam" id="PF04030">
    <property type="entry name" value="ALO"/>
    <property type="match status" value="1"/>
</dbReference>
<proteinExistence type="predicted"/>
<gene>
    <name evidence="3" type="ORF">IPN02_08780</name>
</gene>
<organism evidence="3 4">
    <name type="scientific">Candidatus Neomicrothrix subdominans</name>
    <dbReference type="NCBI Taxonomy" id="2954438"/>
    <lineage>
        <taxon>Bacteria</taxon>
        <taxon>Bacillati</taxon>
        <taxon>Actinomycetota</taxon>
        <taxon>Acidimicrobiia</taxon>
        <taxon>Acidimicrobiales</taxon>
        <taxon>Microthrixaceae</taxon>
        <taxon>Candidatus Neomicrothrix</taxon>
    </lineage>
</organism>
<dbReference type="Pfam" id="PF01565">
    <property type="entry name" value="FAD_binding_4"/>
    <property type="match status" value="1"/>
</dbReference>
<dbReference type="InterPro" id="IPR036318">
    <property type="entry name" value="FAD-bd_PCMH-like_sf"/>
</dbReference>
<dbReference type="EMBL" id="JADJZA010000006">
    <property type="protein sequence ID" value="MBK9296917.1"/>
    <property type="molecule type" value="Genomic_DNA"/>
</dbReference>